<keyword evidence="6" id="KW-0539">Nucleus</keyword>
<dbReference type="InterPro" id="IPR050358">
    <property type="entry name" value="RSE1/DDB1/CFT1"/>
</dbReference>
<dbReference type="Pfam" id="PF10433">
    <property type="entry name" value="Beta-prop_RSE1_1st"/>
    <property type="match status" value="1"/>
</dbReference>
<evidence type="ECO:0000256" key="7">
    <source>
        <dbReference type="ARBA" id="ARBA00038266"/>
    </source>
</evidence>
<keyword evidence="5" id="KW-0508">mRNA splicing</keyword>
<dbReference type="GO" id="GO:0003676">
    <property type="term" value="F:nucleic acid binding"/>
    <property type="evidence" value="ECO:0007669"/>
    <property type="project" value="InterPro"/>
</dbReference>
<evidence type="ECO:0000256" key="10">
    <source>
        <dbReference type="ARBA" id="ARBA00068521"/>
    </source>
</evidence>
<evidence type="ECO:0000259" key="12">
    <source>
        <dbReference type="Pfam" id="PF10433"/>
    </source>
</evidence>
<dbReference type="InterPro" id="IPR036322">
    <property type="entry name" value="WD40_repeat_dom_sf"/>
</dbReference>
<dbReference type="Proteomes" id="UP000094065">
    <property type="component" value="Unassembled WGS sequence"/>
</dbReference>
<evidence type="ECO:0000313" key="14">
    <source>
        <dbReference type="EMBL" id="ODN73844.1"/>
    </source>
</evidence>
<evidence type="ECO:0000256" key="5">
    <source>
        <dbReference type="ARBA" id="ARBA00023187"/>
    </source>
</evidence>
<evidence type="ECO:0000256" key="3">
    <source>
        <dbReference type="ARBA" id="ARBA00022664"/>
    </source>
</evidence>
<dbReference type="PANTHER" id="PTHR10644">
    <property type="entry name" value="DNA REPAIR/RNA PROCESSING CPSF FAMILY"/>
    <property type="match status" value="1"/>
</dbReference>
<dbReference type="GO" id="GO:0008380">
    <property type="term" value="P:RNA splicing"/>
    <property type="evidence" value="ECO:0007669"/>
    <property type="project" value="UniProtKB-KW"/>
</dbReference>
<feature type="domain" description="RSE1/DDB1/CPSF1 C-terminal" evidence="11">
    <location>
        <begin position="865"/>
        <end position="1186"/>
    </location>
</feature>
<evidence type="ECO:0000256" key="1">
    <source>
        <dbReference type="ARBA" id="ARBA00004123"/>
    </source>
</evidence>
<protein>
    <recommendedName>
        <fullName evidence="8">Pre-mRNA-splicing factor RSE1</fullName>
    </recommendedName>
    <alternativeName>
        <fullName evidence="10">Pre-mRNA-splicing factor rse1</fullName>
    </alternativeName>
</protein>
<dbReference type="RefSeq" id="XP_018989706.1">
    <property type="nucleotide sequence ID" value="XM_019142063.1"/>
</dbReference>
<dbReference type="EMBL" id="AWGJ01000012">
    <property type="protein sequence ID" value="ODN73844.1"/>
    <property type="molecule type" value="Genomic_DNA"/>
</dbReference>
<keyword evidence="4" id="KW-0747">Spliceosome</keyword>
<evidence type="ECO:0000256" key="6">
    <source>
        <dbReference type="ARBA" id="ARBA00023242"/>
    </source>
</evidence>
<dbReference type="Pfam" id="PF03178">
    <property type="entry name" value="CPSF_A"/>
    <property type="match status" value="1"/>
</dbReference>
<dbReference type="InterPro" id="IPR018846">
    <property type="entry name" value="Beta-prop_RSE1/DDB1/CPSF1_1st"/>
</dbReference>
<dbReference type="FunFam" id="2.130.10.10:FF:001143">
    <property type="entry name" value="Pre-mRNA-splicing factor rse-1, putative"/>
    <property type="match status" value="1"/>
</dbReference>
<proteinExistence type="inferred from homology"/>
<feature type="domain" description="RSE1/DDB1/CPSF1 second beta-propeller" evidence="13">
    <location>
        <begin position="464"/>
        <end position="780"/>
    </location>
</feature>
<keyword evidence="15" id="KW-1185">Reference proteome</keyword>
<name>A0A1E3HBZ9_9TREE</name>
<dbReference type="InterPro" id="IPR004871">
    <property type="entry name" value="RSE1/DDB1/CPSF1_C"/>
</dbReference>
<dbReference type="OrthoDB" id="436637at2759"/>
<comment type="subunit">
    <text evidence="2">Associated with the spliceosome.</text>
</comment>
<dbReference type="GO" id="GO:0005681">
    <property type="term" value="C:spliceosomal complex"/>
    <property type="evidence" value="ECO:0007669"/>
    <property type="project" value="UniProtKB-KW"/>
</dbReference>
<evidence type="ECO:0000256" key="8">
    <source>
        <dbReference type="ARBA" id="ARBA00040134"/>
    </source>
</evidence>
<gene>
    <name evidence="14" type="ORF">L202_07367</name>
</gene>
<dbReference type="Gene3D" id="2.130.10.10">
    <property type="entry name" value="YVTN repeat-like/Quinoprotein amine dehydrogenase"/>
    <property type="match status" value="3"/>
</dbReference>
<dbReference type="Pfam" id="PF23726">
    <property type="entry name" value="Beta-prop_RSE1_2nd"/>
    <property type="match status" value="1"/>
</dbReference>
<reference evidence="14 15" key="1">
    <citation type="submission" date="2016-06" db="EMBL/GenBank/DDBJ databases">
        <title>Evolution of pathogenesis and genome organization in the Tremellales.</title>
        <authorList>
            <person name="Cuomo C."/>
            <person name="Litvintseva A."/>
            <person name="Heitman J."/>
            <person name="Chen Y."/>
            <person name="Sun S."/>
            <person name="Springer D."/>
            <person name="Dromer F."/>
            <person name="Young S."/>
            <person name="Zeng Q."/>
            <person name="Chapman S."/>
            <person name="Gujja S."/>
            <person name="Saif S."/>
            <person name="Birren B."/>
        </authorList>
    </citation>
    <scope>NUCLEOTIDE SEQUENCE [LARGE SCALE GENOMIC DNA]</scope>
    <source>
        <strain evidence="14 15">CBS 6039</strain>
    </source>
</reference>
<dbReference type="GeneID" id="30158676"/>
<dbReference type="InterPro" id="IPR015943">
    <property type="entry name" value="WD40/YVTN_repeat-like_dom_sf"/>
</dbReference>
<dbReference type="GO" id="GO:0006397">
    <property type="term" value="P:mRNA processing"/>
    <property type="evidence" value="ECO:0007669"/>
    <property type="project" value="UniProtKB-KW"/>
</dbReference>
<comment type="subcellular location">
    <subcellularLocation>
        <location evidence="1">Nucleus</location>
    </subcellularLocation>
</comment>
<evidence type="ECO:0000256" key="9">
    <source>
        <dbReference type="ARBA" id="ARBA00055157"/>
    </source>
</evidence>
<dbReference type="SUPFAM" id="SSF50978">
    <property type="entry name" value="WD40 repeat-like"/>
    <property type="match status" value="1"/>
</dbReference>
<evidence type="ECO:0000256" key="2">
    <source>
        <dbReference type="ARBA" id="ARBA00011524"/>
    </source>
</evidence>
<comment type="similarity">
    <text evidence="7">Belongs to the RSE1 family.</text>
</comment>
<evidence type="ECO:0000256" key="4">
    <source>
        <dbReference type="ARBA" id="ARBA00022728"/>
    </source>
</evidence>
<dbReference type="STRING" id="1295533.A0A1E3HBZ9"/>
<dbReference type="FunFam" id="2.130.10.10:FF:000068">
    <property type="entry name" value="Pre-mRNA-splicing factor rse1, variant"/>
    <property type="match status" value="1"/>
</dbReference>
<comment type="function">
    <text evidence="9">Involved in pre-mRNA splicing and cell cycle control.</text>
</comment>
<dbReference type="InterPro" id="IPR058543">
    <property type="entry name" value="Beta-prop_RSE1/DDB1/CPSF1_2nd"/>
</dbReference>
<sequence length="1220" mass="134290">MHLLNLTLASPTNVTQAVVGNFSGVKSQEILIVRGGTKLEIAKFNAATEQLDTVCSTEAFGAIRNVAGFRLAGMTKDYILATSDSGRLSIIEFVVAPTPHFESLFQEVFGKTGSRRVVPGQFLAVDPKGRSCLVGALEKSKLVYVLNRNAEGKLFPSSPLEAHKNHTIVTHIVGVDQGYDNPLYAALETDYGESDQDPTGEAFDNTQKYLTFYELDLGLNHVVRKWSEPTDRRANLLVQVPGGQNASSDRFDGPSGVLVCTEDHIIWKHMDADAHRVPIPRRRNPLVQRGERSRGLIIVATVMHKVKGAFFFLLQSEDGDLYKVWIEHNGEDVVALKIKYFDTVPVANSLVILKRGYLYVASEFSDQNLYRFEQLAEDDGEQEWSSTDYADNGYSDAPLPFAFFTPHELKNLALVESLPSLDPVTDAHVVNLLGDNSDTPQIYAACGRGARSTFRTLKHGLDVSVMVSSPLPGMPTNVWTLKVTDEDEYDSYIVLSFPNGTLVLSIGETIEEVSDTGFLSTAPTLAVQQIGDAGILQVHPLGLRHIRGADRVDEWPAPPGVKILAATTNKRQVVIALSTAELVYFELDSEGSLSEYQERKALPGNATCVSIADVPEGRRRTPFLAVGCDNQTVSIISLEPDSTLDTLSLQALTAAPVSICLAEIFDTSIDQNRATMFLNIGLATGVLLRTVVDPVDGSLSDTRLRFLGAAPPKLVRTTVHGQPSVLAFSNRTWLLYTHQDMLQTQPLIYDKLEYAWALSAAMCPDGLIGISGNTLRIFTIPKLGERLKQDSISLDYTPRKFISHPYNPVFYMIEADHRVYGPPAIERILQEKAQNNEKPTQTALELLELPPQEFGRIRASAGRWASCVRVLDPVVNESLQVLQLDEDEAAFSITIAYFERGGGLPYLVVGTGVKTTLQPKGCANGWLRVYEIRDEGKSLNFLHKTKTDDVPLAMAGFQGFLLVGVGKSLRLYEMGKKALLRKCENNGFPTAVATINVQNARIIVGDMQESTFYCVYRSLPTRQLLIFADDPQPRFLTCVTNVDYETVACGDKFGNIFINRLDQRISEKVDDDPTGATILHEKGFLMGASQKLDLLAIYNVGSVVTSISKVPLVAGGREVLVYTTISGAVGVLIPFISMDDVEFMTTLEMHMRTQNTSLVGRDHLAYRGYYAPVKSVIDGDLCESFSLLPYSKQQAIAADLDRNVGDVLKKLEQMRTSSAF</sequence>
<organism evidence="14 15">
    <name type="scientific">Cryptococcus amylolentus CBS 6039</name>
    <dbReference type="NCBI Taxonomy" id="1295533"/>
    <lineage>
        <taxon>Eukaryota</taxon>
        <taxon>Fungi</taxon>
        <taxon>Dikarya</taxon>
        <taxon>Basidiomycota</taxon>
        <taxon>Agaricomycotina</taxon>
        <taxon>Tremellomycetes</taxon>
        <taxon>Tremellales</taxon>
        <taxon>Cryptococcaceae</taxon>
        <taxon>Cryptococcus</taxon>
    </lineage>
</organism>
<feature type="domain" description="RSE1/DDB1/CPSF1 first beta-propeller" evidence="12">
    <location>
        <begin position="14"/>
        <end position="418"/>
    </location>
</feature>
<keyword evidence="3" id="KW-0507">mRNA processing</keyword>
<evidence type="ECO:0000259" key="11">
    <source>
        <dbReference type="Pfam" id="PF03178"/>
    </source>
</evidence>
<dbReference type="Gene3D" id="1.10.150.910">
    <property type="match status" value="1"/>
</dbReference>
<accession>A0A1E3HBZ9</accession>
<comment type="caution">
    <text evidence="14">The sequence shown here is derived from an EMBL/GenBank/DDBJ whole genome shotgun (WGS) entry which is preliminary data.</text>
</comment>
<dbReference type="AlphaFoldDB" id="A0A1E3HBZ9"/>
<evidence type="ECO:0000313" key="15">
    <source>
        <dbReference type="Proteomes" id="UP000094065"/>
    </source>
</evidence>
<evidence type="ECO:0000259" key="13">
    <source>
        <dbReference type="Pfam" id="PF23726"/>
    </source>
</evidence>